<comment type="similarity">
    <text evidence="1">Belongs to the GeBP family.</text>
</comment>
<evidence type="ECO:0000313" key="5">
    <source>
        <dbReference type="Proteomes" id="UP001497516"/>
    </source>
</evidence>
<dbReference type="GO" id="GO:0005634">
    <property type="term" value="C:nucleus"/>
    <property type="evidence" value="ECO:0007669"/>
    <property type="project" value="TreeGrafter"/>
</dbReference>
<dbReference type="PANTHER" id="PTHR31662">
    <property type="entry name" value="BNAANNG10740D PROTEIN-RELATED"/>
    <property type="match status" value="1"/>
</dbReference>
<name>A0AAV2EBM5_9ROSI</name>
<reference evidence="4 5" key="1">
    <citation type="submission" date="2024-04" db="EMBL/GenBank/DDBJ databases">
        <authorList>
            <person name="Fracassetti M."/>
        </authorList>
    </citation>
    <scope>NUCLEOTIDE SEQUENCE [LARGE SCALE GENOMIC DNA]</scope>
</reference>
<protein>
    <recommendedName>
        <fullName evidence="3">Glabrous enhancer-binding protein-like DBD domain-containing protein</fullName>
    </recommendedName>
</protein>
<dbReference type="EMBL" id="OZ034817">
    <property type="protein sequence ID" value="CAL1382940.1"/>
    <property type="molecule type" value="Genomic_DNA"/>
</dbReference>
<organism evidence="4 5">
    <name type="scientific">Linum trigynum</name>
    <dbReference type="NCBI Taxonomy" id="586398"/>
    <lineage>
        <taxon>Eukaryota</taxon>
        <taxon>Viridiplantae</taxon>
        <taxon>Streptophyta</taxon>
        <taxon>Embryophyta</taxon>
        <taxon>Tracheophyta</taxon>
        <taxon>Spermatophyta</taxon>
        <taxon>Magnoliopsida</taxon>
        <taxon>eudicotyledons</taxon>
        <taxon>Gunneridae</taxon>
        <taxon>Pentapetalae</taxon>
        <taxon>rosids</taxon>
        <taxon>fabids</taxon>
        <taxon>Malpighiales</taxon>
        <taxon>Linaceae</taxon>
        <taxon>Linum</taxon>
    </lineage>
</organism>
<dbReference type="PANTHER" id="PTHR31662:SF33">
    <property type="entry name" value="DNA-BINDING STOREKEEPER PROTEIN TRANSCRIPTIONAL REGULATOR-LIKE PROTEIN"/>
    <property type="match status" value="1"/>
</dbReference>
<feature type="domain" description="Glabrous enhancer-binding protein-like DBD" evidence="3">
    <location>
        <begin position="118"/>
        <end position="166"/>
    </location>
</feature>
<evidence type="ECO:0000259" key="3">
    <source>
        <dbReference type="Pfam" id="PF04504"/>
    </source>
</evidence>
<evidence type="ECO:0000256" key="1">
    <source>
        <dbReference type="ARBA" id="ARBA00010820"/>
    </source>
</evidence>
<dbReference type="Proteomes" id="UP001497516">
    <property type="component" value="Chromosome 4"/>
</dbReference>
<feature type="compositionally biased region" description="Low complexity" evidence="2">
    <location>
        <begin position="68"/>
        <end position="81"/>
    </location>
</feature>
<proteinExistence type="inferred from homology"/>
<sequence>MATKRPNLKEDPPSPASSEEDDDTSSTNDEELPPQHVSDTDSDSDLPPKSSGVLLIASKPQPKAQVHSVPASSSKSTPTTKRASETEREAKDAKRQKEVAEIDMDGDGKKENMPRVLFQWLWGENNDIAVLNGLIEFAERKGFDPLKDMVALYDFIKKSVAVDVSLSNKLQIGLFNILHFDPQI</sequence>
<dbReference type="InterPro" id="IPR007592">
    <property type="entry name" value="GEBP"/>
</dbReference>
<gene>
    <name evidence="4" type="ORF">LTRI10_LOCUS24241</name>
</gene>
<feature type="compositionally biased region" description="Acidic residues" evidence="2">
    <location>
        <begin position="18"/>
        <end position="32"/>
    </location>
</feature>
<dbReference type="AlphaFoldDB" id="A0AAV2EBM5"/>
<dbReference type="Pfam" id="PF04504">
    <property type="entry name" value="GeBP-like_DBD"/>
    <property type="match status" value="1"/>
</dbReference>
<evidence type="ECO:0000256" key="2">
    <source>
        <dbReference type="SAM" id="MobiDB-lite"/>
    </source>
</evidence>
<feature type="region of interest" description="Disordered" evidence="2">
    <location>
        <begin position="1"/>
        <end position="107"/>
    </location>
</feature>
<accession>A0AAV2EBM5</accession>
<feature type="compositionally biased region" description="Basic and acidic residues" evidence="2">
    <location>
        <begin position="82"/>
        <end position="107"/>
    </location>
</feature>
<dbReference type="InterPro" id="IPR053932">
    <property type="entry name" value="GeBP-like_DBD"/>
</dbReference>
<keyword evidence="5" id="KW-1185">Reference proteome</keyword>
<evidence type="ECO:0000313" key="4">
    <source>
        <dbReference type="EMBL" id="CAL1382940.1"/>
    </source>
</evidence>
<dbReference type="GO" id="GO:0006355">
    <property type="term" value="P:regulation of DNA-templated transcription"/>
    <property type="evidence" value="ECO:0007669"/>
    <property type="project" value="InterPro"/>
</dbReference>